<dbReference type="CDD" id="cd01650">
    <property type="entry name" value="RT_nLTR_like"/>
    <property type="match status" value="1"/>
</dbReference>
<evidence type="ECO:0000313" key="3">
    <source>
        <dbReference type="EMBL" id="KAJ1519803.1"/>
    </source>
</evidence>
<proteinExistence type="predicted"/>
<feature type="region of interest" description="Disordered" evidence="1">
    <location>
        <begin position="346"/>
        <end position="401"/>
    </location>
</feature>
<feature type="compositionally biased region" description="Polar residues" evidence="1">
    <location>
        <begin position="1"/>
        <end position="10"/>
    </location>
</feature>
<name>A0AAV7X5Y1_9NEOP</name>
<dbReference type="InterPro" id="IPR000477">
    <property type="entry name" value="RT_dom"/>
</dbReference>
<dbReference type="AlphaFoldDB" id="A0AAV7X5Y1"/>
<feature type="domain" description="Reverse transcriptase" evidence="2">
    <location>
        <begin position="556"/>
        <end position="817"/>
    </location>
</feature>
<keyword evidence="4" id="KW-1185">Reference proteome</keyword>
<dbReference type="PANTHER" id="PTHR19446">
    <property type="entry name" value="REVERSE TRANSCRIPTASES"/>
    <property type="match status" value="1"/>
</dbReference>
<evidence type="ECO:0000259" key="2">
    <source>
        <dbReference type="PROSITE" id="PS50878"/>
    </source>
</evidence>
<sequence length="970" mass="108235">MTNPTTSSVLPGTYRMSLQEITQDDTCMPASAQRAIRDIPEELQSNGEAEETMETDAPSTKTTKKKRGRTKSSPSNSPKRKNTKGSSASDSNSESESESNTSSTEESTGEVPDTPSHNDQAKYKKKPPSIEITNYGDFGHLHRLLTNNFNNKYIAAEKKGKLSVKAQDGTSYFEILKTLKARGYSCTTSRYEIPNFTKYVIKHYPIEFNEQQCGHQLRMAGFHMENNTFFRFSSRETGNPYDQVAVGIRDSDKDPLKITSLENIRVKVELALKNRVLVCMRCSSYGHTAGYCFKQQVQCGYCSRPHDYKKCKATEPKCPKCDEAHPINFKECKEYQKMFSFLTKTRNPGSKTYRDAPPPATNAWNSGGRNPQTAAPAAPATNQQKKNTQPQPQENPTSLLGGIGKMIKDTIQQLIQEAMGALKNIIKQIVQEIKSALGGLSNAFSHNHIPPLQKEDGSFATSPSEKAELIATALESKFTIVNSTQDPTITQAVEEEWASIHNLEPEQTPEITMDDLKAALLATNNKSSAGPDGITYQALKITPEKELTKIVKIFNRILASRKFPESWKVSTIIPLTKPDKPPELVSSIRPISLTSCLGKLFERVSYKFLDNGSIPDTQMGFRNNLSCTIQLTRLITDLATGRNQGKTVILTTLDIAGAFDRVPHKELILKMGQQGHPVWLRQLIKTYLENRTFQVNVSNTLSSRRKAKAGTPQGTVWSPHLWNTFIADLPKTADAQLYQFADDTVVVTSHQDPAEAMRSTNTALEQINSWCNNWRTLIAPAKSATLIFGRSPKNILPAIGRESIPIVKTTRYLGIKIDTNLSFAPHVQEIIRKLSTKTAQLHHYLHSRHVALATKITLYKCLILPIITYGLPAWGTISRHLQTQIEAKERKILRRMAGLPAGTSNEVLYTITPISSIAAIDQIRGNFIQKYQDHENMEVTSIFIPRPAGTKRYPLDNIIPNTRFFLVGEG</sequence>
<comment type="caution">
    <text evidence="3">The sequence shown here is derived from an EMBL/GenBank/DDBJ whole genome shotgun (WGS) entry which is preliminary data.</text>
</comment>
<feature type="compositionally biased region" description="Low complexity" evidence="1">
    <location>
        <begin position="370"/>
        <end position="397"/>
    </location>
</feature>
<feature type="region of interest" description="Disordered" evidence="1">
    <location>
        <begin position="1"/>
        <end position="128"/>
    </location>
</feature>
<dbReference type="Pfam" id="PF00078">
    <property type="entry name" value="RVT_1"/>
    <property type="match status" value="1"/>
</dbReference>
<gene>
    <name evidence="3" type="ORF">ONE63_005056</name>
</gene>
<evidence type="ECO:0000313" key="4">
    <source>
        <dbReference type="Proteomes" id="UP001075354"/>
    </source>
</evidence>
<protein>
    <recommendedName>
        <fullName evidence="2">Reverse transcriptase domain-containing protein</fullName>
    </recommendedName>
</protein>
<dbReference type="EMBL" id="JAPTSV010000016">
    <property type="protein sequence ID" value="KAJ1519803.1"/>
    <property type="molecule type" value="Genomic_DNA"/>
</dbReference>
<dbReference type="PROSITE" id="PS50878">
    <property type="entry name" value="RT_POL"/>
    <property type="match status" value="1"/>
</dbReference>
<organism evidence="3 4">
    <name type="scientific">Megalurothrips usitatus</name>
    <name type="common">bean blossom thrips</name>
    <dbReference type="NCBI Taxonomy" id="439358"/>
    <lineage>
        <taxon>Eukaryota</taxon>
        <taxon>Metazoa</taxon>
        <taxon>Ecdysozoa</taxon>
        <taxon>Arthropoda</taxon>
        <taxon>Hexapoda</taxon>
        <taxon>Insecta</taxon>
        <taxon>Pterygota</taxon>
        <taxon>Neoptera</taxon>
        <taxon>Paraneoptera</taxon>
        <taxon>Thysanoptera</taxon>
        <taxon>Terebrantia</taxon>
        <taxon>Thripoidea</taxon>
        <taxon>Thripidae</taxon>
        <taxon>Megalurothrips</taxon>
    </lineage>
</organism>
<accession>A0AAV7X5Y1</accession>
<reference evidence="3" key="1">
    <citation type="submission" date="2022-12" db="EMBL/GenBank/DDBJ databases">
        <title>Chromosome-level genome assembly of the bean flower thrips Megalurothrips usitatus.</title>
        <authorList>
            <person name="Ma L."/>
            <person name="Liu Q."/>
            <person name="Li H."/>
            <person name="Cai W."/>
        </authorList>
    </citation>
    <scope>NUCLEOTIDE SEQUENCE</scope>
    <source>
        <strain evidence="3">Cailab_2022a</strain>
    </source>
</reference>
<dbReference type="Proteomes" id="UP001075354">
    <property type="component" value="Chromosome 16"/>
</dbReference>
<evidence type="ECO:0000256" key="1">
    <source>
        <dbReference type="SAM" id="MobiDB-lite"/>
    </source>
</evidence>
<feature type="compositionally biased region" description="Low complexity" evidence="1">
    <location>
        <begin position="84"/>
        <end position="106"/>
    </location>
</feature>